<dbReference type="AlphaFoldDB" id="A0A2J7QUH9"/>
<proteinExistence type="inferred from homology"/>
<dbReference type="GO" id="GO:0005829">
    <property type="term" value="C:cytosol"/>
    <property type="evidence" value="ECO:0007669"/>
    <property type="project" value="TreeGrafter"/>
</dbReference>
<sequence length="236" mass="27296">MDNLLNELFLHFLEFSDFQPTIDKKVIDQKFVLQLLDLFDSEDPQERHFLKTVLHHIYEKFPRLCAFIRKQISNIFLGFVYETEHFNGVGELLEIIGSIINRFALPLKSEHKQFLLKVLLPLHKVKCLSLYHAQLVYCVVQFLEKELTQWRACHARGFALSSPSVIGPGRRRCRGGLQQSTSCVLPEEDLRALFEVAVHECSRGSVACCWNWSEAGNILAKLGDEVRWIHWVGSRS</sequence>
<name>A0A2J7QUH9_9NEOP</name>
<organism evidence="2 3">
    <name type="scientific">Cryptotermes secundus</name>
    <dbReference type="NCBI Taxonomy" id="105785"/>
    <lineage>
        <taxon>Eukaryota</taxon>
        <taxon>Metazoa</taxon>
        <taxon>Ecdysozoa</taxon>
        <taxon>Arthropoda</taxon>
        <taxon>Hexapoda</taxon>
        <taxon>Insecta</taxon>
        <taxon>Pterygota</taxon>
        <taxon>Neoptera</taxon>
        <taxon>Polyneoptera</taxon>
        <taxon>Dictyoptera</taxon>
        <taxon>Blattodea</taxon>
        <taxon>Blattoidea</taxon>
        <taxon>Termitoidae</taxon>
        <taxon>Kalotermitidae</taxon>
        <taxon>Cryptotermitinae</taxon>
        <taxon>Cryptotermes</taxon>
    </lineage>
</organism>
<dbReference type="Gene3D" id="1.25.10.10">
    <property type="entry name" value="Leucine-rich Repeat Variant"/>
    <property type="match status" value="1"/>
</dbReference>
<comment type="similarity">
    <text evidence="1">Belongs to the phosphatase 2A regulatory subunit B56 family.</text>
</comment>
<dbReference type="GO" id="GO:0007165">
    <property type="term" value="P:signal transduction"/>
    <property type="evidence" value="ECO:0007669"/>
    <property type="project" value="InterPro"/>
</dbReference>
<dbReference type="Pfam" id="PF01603">
    <property type="entry name" value="B56"/>
    <property type="match status" value="1"/>
</dbReference>
<comment type="caution">
    <text evidence="2">The sequence shown here is derived from an EMBL/GenBank/DDBJ whole genome shotgun (WGS) entry which is preliminary data.</text>
</comment>
<dbReference type="InterPro" id="IPR011989">
    <property type="entry name" value="ARM-like"/>
</dbReference>
<accession>A0A2J7QUH9</accession>
<keyword evidence="3" id="KW-1185">Reference proteome</keyword>
<evidence type="ECO:0000313" key="3">
    <source>
        <dbReference type="Proteomes" id="UP000235965"/>
    </source>
</evidence>
<dbReference type="GO" id="GO:0000159">
    <property type="term" value="C:protein phosphatase type 2A complex"/>
    <property type="evidence" value="ECO:0007669"/>
    <property type="project" value="InterPro"/>
</dbReference>
<dbReference type="GO" id="GO:0005634">
    <property type="term" value="C:nucleus"/>
    <property type="evidence" value="ECO:0007669"/>
    <property type="project" value="TreeGrafter"/>
</dbReference>
<reference evidence="2 3" key="1">
    <citation type="submission" date="2017-12" db="EMBL/GenBank/DDBJ databases">
        <title>Hemimetabolous genomes reveal molecular basis of termite eusociality.</title>
        <authorList>
            <person name="Harrison M.C."/>
            <person name="Jongepier E."/>
            <person name="Robertson H.M."/>
            <person name="Arning N."/>
            <person name="Bitard-Feildel T."/>
            <person name="Chao H."/>
            <person name="Childers C.P."/>
            <person name="Dinh H."/>
            <person name="Doddapaneni H."/>
            <person name="Dugan S."/>
            <person name="Gowin J."/>
            <person name="Greiner C."/>
            <person name="Han Y."/>
            <person name="Hu H."/>
            <person name="Hughes D.S.T."/>
            <person name="Huylmans A.-K."/>
            <person name="Kemena C."/>
            <person name="Kremer L.P.M."/>
            <person name="Lee S.L."/>
            <person name="Lopez-Ezquerra A."/>
            <person name="Mallet L."/>
            <person name="Monroy-Kuhn J.M."/>
            <person name="Moser A."/>
            <person name="Murali S.C."/>
            <person name="Muzny D.M."/>
            <person name="Otani S."/>
            <person name="Piulachs M.-D."/>
            <person name="Poelchau M."/>
            <person name="Qu J."/>
            <person name="Schaub F."/>
            <person name="Wada-Katsumata A."/>
            <person name="Worley K.C."/>
            <person name="Xie Q."/>
            <person name="Ylla G."/>
            <person name="Poulsen M."/>
            <person name="Gibbs R.A."/>
            <person name="Schal C."/>
            <person name="Richards S."/>
            <person name="Belles X."/>
            <person name="Korb J."/>
            <person name="Bornberg-Bauer E."/>
        </authorList>
    </citation>
    <scope>NUCLEOTIDE SEQUENCE [LARGE SCALE GENOMIC DNA]</scope>
    <source>
        <tissue evidence="2">Whole body</tissue>
    </source>
</reference>
<dbReference type="PANTHER" id="PTHR10257">
    <property type="entry name" value="SERINE/THREONINE PROTEIN PHOSPHATASE 2A PP2A REGULATORY SUBUNIT B"/>
    <property type="match status" value="1"/>
</dbReference>
<dbReference type="InterPro" id="IPR002554">
    <property type="entry name" value="PP2A_B56"/>
</dbReference>
<dbReference type="PANTHER" id="PTHR10257:SF5">
    <property type="entry name" value="WIDERBORST, ISOFORM H"/>
    <property type="match status" value="1"/>
</dbReference>
<dbReference type="Proteomes" id="UP000235965">
    <property type="component" value="Unassembled WGS sequence"/>
</dbReference>
<dbReference type="GO" id="GO:0072542">
    <property type="term" value="F:protein phosphatase activator activity"/>
    <property type="evidence" value="ECO:0007669"/>
    <property type="project" value="TreeGrafter"/>
</dbReference>
<evidence type="ECO:0000256" key="1">
    <source>
        <dbReference type="ARBA" id="ARBA00009745"/>
    </source>
</evidence>
<gene>
    <name evidence="2" type="ORF">B7P43_G17785</name>
</gene>
<protein>
    <submittedName>
        <fullName evidence="2">Uncharacterized protein</fullName>
    </submittedName>
</protein>
<dbReference type="InParanoid" id="A0A2J7QUH9"/>
<evidence type="ECO:0000313" key="2">
    <source>
        <dbReference type="EMBL" id="PNF32239.1"/>
    </source>
</evidence>
<dbReference type="SUPFAM" id="SSF48371">
    <property type="entry name" value="ARM repeat"/>
    <property type="match status" value="1"/>
</dbReference>
<dbReference type="OrthoDB" id="10264446at2759"/>
<dbReference type="EMBL" id="NEVH01010578">
    <property type="protein sequence ID" value="PNF32239.1"/>
    <property type="molecule type" value="Genomic_DNA"/>
</dbReference>
<dbReference type="InterPro" id="IPR016024">
    <property type="entry name" value="ARM-type_fold"/>
</dbReference>
<dbReference type="STRING" id="105785.A0A2J7QUH9"/>